<gene>
    <name evidence="2" type="ORF">CNX70_18640</name>
</gene>
<dbReference type="KEGG" id="jsv:CNX70_18640"/>
<proteinExistence type="predicted"/>
<evidence type="ECO:0000256" key="1">
    <source>
        <dbReference type="SAM" id="MobiDB-lite"/>
    </source>
</evidence>
<protein>
    <recommendedName>
        <fullName evidence="4">Phospholipase D-like domain-containing protein</fullName>
    </recommendedName>
</protein>
<dbReference type="Gene3D" id="3.30.870.10">
    <property type="entry name" value="Endonuclease Chain A"/>
    <property type="match status" value="1"/>
</dbReference>
<dbReference type="RefSeq" id="WP_096236009.1">
    <property type="nucleotide sequence ID" value="NZ_CP023422.1"/>
</dbReference>
<dbReference type="AlphaFoldDB" id="A0A290WZ21"/>
<name>A0A290WZ21_9BURK</name>
<dbReference type="EMBL" id="CP023422">
    <property type="protein sequence ID" value="ATD61948.1"/>
    <property type="molecule type" value="Genomic_DNA"/>
</dbReference>
<feature type="region of interest" description="Disordered" evidence="1">
    <location>
        <begin position="536"/>
        <end position="561"/>
    </location>
</feature>
<evidence type="ECO:0008006" key="4">
    <source>
        <dbReference type="Google" id="ProtNLM"/>
    </source>
</evidence>
<evidence type="ECO:0000313" key="3">
    <source>
        <dbReference type="Proteomes" id="UP000218437"/>
    </source>
</evidence>
<dbReference type="Proteomes" id="UP000218437">
    <property type="component" value="Chromosome"/>
</dbReference>
<sequence>MQTSLVSLIQQHRPRRALLTSYTFSVSWFETFALPALMRNGCEQIDLLIDCRRANDSTQETASQYAGSAYRVIPVPMTGRGIFHPKIAYFEHSEIEAFDTLLIGSGNLTHAGQGKNLEIFDGVAHDRHPHVFGEFADFMAELQARCQFSTENLKALRHFEARARLKGKTDLPADHESRTTWLIHSLSHPASSQFADLVMGTLEHPEFLRVLAPYHAPSGSPVAHLAREIGVTDISIALSGGRSVAPFEEDSLELPDDVKYVIPLTANGDRFAHAKHFEVRSAEASLLMTGSVNATVQSLETCKNVEISLVRKVPVSLLDWKEVTPASFEPCVFRDETNTENLYALQASWTSTNWVEGTLTPAKAARTMDLSIWDGDTCLTTHEHIAVTADGAFKVRMTTVPNTEDALVLQLEDAELCARGWLNIEYALGGSLLDRSLLRSANKLLSGDFSEVELKTLFAWMESLLARSVNSGSSRTKSSSGEQTVEDVSTTVTTLDDYDEWFREALTDNYGASTVNVTRISMAAAYAWLNRDLSPHSADKAPAKKTDSEPKTKPSLGSDINLLDTARSEYRPNDSSANKQEQANLKGEELYNKLLESVPWALERDNASAMAAMVVMLSAGQALKRTLATPLPYPGVDKGDARYIVRRATEFWLTKYSKFSYSPRNRDGLLSTFCALACATLHYNPNTAPETLNEAIQALAQRFVPAEEIRASARLGLTSAGFRRVPSADHDAIIGMATQISEAMTVTHQLTTLLRDLFIYGATSTRVPDTYAPAFVELRSRAKSTRLGNKKFAVVQSADESNPHCPVCSSTISKEDMRSLRVNRYFKCSDVRCQTPLFYGLPTTELKELGLGDHFRTT</sequence>
<evidence type="ECO:0000313" key="2">
    <source>
        <dbReference type="EMBL" id="ATD61948.1"/>
    </source>
</evidence>
<keyword evidence="3" id="KW-1185">Reference proteome</keyword>
<feature type="compositionally biased region" description="Basic and acidic residues" evidence="1">
    <location>
        <begin position="536"/>
        <end position="552"/>
    </location>
</feature>
<reference evidence="2 3" key="1">
    <citation type="submission" date="2017-09" db="EMBL/GenBank/DDBJ databases">
        <title>Complete genome sequence of Janthinobacterium svalbardensis PAMC 27463.</title>
        <authorList>
            <person name="Cho Y.-J."/>
            <person name="Cho A."/>
            <person name="Kim O.-S."/>
            <person name="Lee J.-I."/>
        </authorList>
    </citation>
    <scope>NUCLEOTIDE SEQUENCE [LARGE SCALE GENOMIC DNA]</scope>
    <source>
        <strain evidence="2 3">PAMC 27463</strain>
    </source>
</reference>
<organism evidence="2 3">
    <name type="scientific">Janthinobacterium svalbardensis</name>
    <dbReference type="NCBI Taxonomy" id="368607"/>
    <lineage>
        <taxon>Bacteria</taxon>
        <taxon>Pseudomonadati</taxon>
        <taxon>Pseudomonadota</taxon>
        <taxon>Betaproteobacteria</taxon>
        <taxon>Burkholderiales</taxon>
        <taxon>Oxalobacteraceae</taxon>
        <taxon>Janthinobacterium</taxon>
    </lineage>
</organism>
<accession>A0A290WZ21</accession>